<reference evidence="1" key="2">
    <citation type="journal article" date="2015" name="Fish Shellfish Immunol.">
        <title>Early steps in the European eel (Anguilla anguilla)-Vibrio vulnificus interaction in the gills: Role of the RtxA13 toxin.</title>
        <authorList>
            <person name="Callol A."/>
            <person name="Pajuelo D."/>
            <person name="Ebbesson L."/>
            <person name="Teles M."/>
            <person name="MacKenzie S."/>
            <person name="Amaro C."/>
        </authorList>
    </citation>
    <scope>NUCLEOTIDE SEQUENCE</scope>
</reference>
<organism evidence="1">
    <name type="scientific">Anguilla anguilla</name>
    <name type="common">European freshwater eel</name>
    <name type="synonym">Muraena anguilla</name>
    <dbReference type="NCBI Taxonomy" id="7936"/>
    <lineage>
        <taxon>Eukaryota</taxon>
        <taxon>Metazoa</taxon>
        <taxon>Chordata</taxon>
        <taxon>Craniata</taxon>
        <taxon>Vertebrata</taxon>
        <taxon>Euteleostomi</taxon>
        <taxon>Actinopterygii</taxon>
        <taxon>Neopterygii</taxon>
        <taxon>Teleostei</taxon>
        <taxon>Anguilliformes</taxon>
        <taxon>Anguillidae</taxon>
        <taxon>Anguilla</taxon>
    </lineage>
</organism>
<sequence>MRFHQRISEITYIWDLVTCVWFD</sequence>
<reference evidence="1" key="1">
    <citation type="submission" date="2014-11" db="EMBL/GenBank/DDBJ databases">
        <authorList>
            <person name="Amaro Gonzalez C."/>
        </authorList>
    </citation>
    <scope>NUCLEOTIDE SEQUENCE</scope>
</reference>
<dbReference type="EMBL" id="GBXM01034457">
    <property type="protein sequence ID" value="JAH74120.1"/>
    <property type="molecule type" value="Transcribed_RNA"/>
</dbReference>
<protein>
    <submittedName>
        <fullName evidence="1">Uncharacterized protein</fullName>
    </submittedName>
</protein>
<name>A0A0E9V9H4_ANGAN</name>
<proteinExistence type="predicted"/>
<accession>A0A0E9V9H4</accession>
<dbReference type="AlphaFoldDB" id="A0A0E9V9H4"/>
<evidence type="ECO:0000313" key="1">
    <source>
        <dbReference type="EMBL" id="JAH74120.1"/>
    </source>
</evidence>